<gene>
    <name evidence="1" type="ORF">NE237_012227</name>
</gene>
<comment type="caution">
    <text evidence="1">The sequence shown here is derived from an EMBL/GenBank/DDBJ whole genome shotgun (WGS) entry which is preliminary data.</text>
</comment>
<keyword evidence="2" id="KW-1185">Reference proteome</keyword>
<sequence>MFYDSKPDRARLKLIFPFSHDLKVEVHYVRTVSGCRTTNLKQAESWTDCWPRILDKTGWPDVTLQVLNLLVLEYDPILNRPTADTLAIAPLWVLSRASSGEEEFRFQSSFSARKILSR</sequence>
<dbReference type="EMBL" id="JAMYWD010000011">
    <property type="protein sequence ID" value="KAJ4955444.1"/>
    <property type="molecule type" value="Genomic_DNA"/>
</dbReference>
<accession>A0A9Q0JWM0</accession>
<protein>
    <submittedName>
        <fullName evidence="1">Uncharacterized protein</fullName>
    </submittedName>
</protein>
<organism evidence="1 2">
    <name type="scientific">Protea cynaroides</name>
    <dbReference type="NCBI Taxonomy" id="273540"/>
    <lineage>
        <taxon>Eukaryota</taxon>
        <taxon>Viridiplantae</taxon>
        <taxon>Streptophyta</taxon>
        <taxon>Embryophyta</taxon>
        <taxon>Tracheophyta</taxon>
        <taxon>Spermatophyta</taxon>
        <taxon>Magnoliopsida</taxon>
        <taxon>Proteales</taxon>
        <taxon>Proteaceae</taxon>
        <taxon>Protea</taxon>
    </lineage>
</organism>
<reference evidence="1" key="1">
    <citation type="journal article" date="2023" name="Plant J.">
        <title>The genome of the king protea, Protea cynaroides.</title>
        <authorList>
            <person name="Chang J."/>
            <person name="Duong T.A."/>
            <person name="Schoeman C."/>
            <person name="Ma X."/>
            <person name="Roodt D."/>
            <person name="Barker N."/>
            <person name="Li Z."/>
            <person name="Van de Peer Y."/>
            <person name="Mizrachi E."/>
        </authorList>
    </citation>
    <scope>NUCLEOTIDE SEQUENCE</scope>
    <source>
        <tissue evidence="1">Young leaves</tissue>
    </source>
</reference>
<evidence type="ECO:0000313" key="1">
    <source>
        <dbReference type="EMBL" id="KAJ4955444.1"/>
    </source>
</evidence>
<dbReference type="AlphaFoldDB" id="A0A9Q0JWM0"/>
<name>A0A9Q0JWM0_9MAGN</name>
<proteinExistence type="predicted"/>
<evidence type="ECO:0000313" key="2">
    <source>
        <dbReference type="Proteomes" id="UP001141806"/>
    </source>
</evidence>
<dbReference type="Proteomes" id="UP001141806">
    <property type="component" value="Unassembled WGS sequence"/>
</dbReference>